<keyword evidence="2" id="KW-0328">Glycosyltransferase</keyword>
<dbReference type="PANTHER" id="PTHR43179:SF12">
    <property type="entry name" value="GALACTOFURANOSYLTRANSFERASE GLFT2"/>
    <property type="match status" value="1"/>
</dbReference>
<dbReference type="EMBL" id="CP014060">
    <property type="protein sequence ID" value="AMG40321.1"/>
    <property type="molecule type" value="Genomic_DNA"/>
</dbReference>
<evidence type="ECO:0000313" key="7">
    <source>
        <dbReference type="Proteomes" id="UP000060602"/>
    </source>
</evidence>
<evidence type="ECO:0000313" key="6">
    <source>
        <dbReference type="EMBL" id="AMG40321.1"/>
    </source>
</evidence>
<dbReference type="Proteomes" id="UP000060602">
    <property type="component" value="Chromosome"/>
</dbReference>
<evidence type="ECO:0000256" key="2">
    <source>
        <dbReference type="ARBA" id="ARBA00022676"/>
    </source>
</evidence>
<reference evidence="7" key="1">
    <citation type="submission" date="2015-12" db="EMBL/GenBank/DDBJ databases">
        <title>FDA dAtabase for Regulatory Grade micrObial Sequences (FDA-ARGOS): Supporting development and validation of Infectious Disease Dx tests.</title>
        <authorList>
            <person name="Case J."/>
            <person name="Tallon L."/>
            <person name="Sadzewicz L."/>
            <person name="Sengamalay N."/>
            <person name="Ott S."/>
            <person name="Godinez A."/>
            <person name="Nagaraj S."/>
            <person name="Nadendla S."/>
            <person name="Sichtig H."/>
        </authorList>
    </citation>
    <scope>NUCLEOTIDE SEQUENCE [LARGE SCALE GENOMIC DNA]</scope>
    <source>
        <strain evidence="7">FDAARGOS_147</strain>
    </source>
</reference>
<keyword evidence="3 6" id="KW-0808">Transferase</keyword>
<name>A0A0X8P5M5_ALCXX</name>
<keyword evidence="4" id="KW-0812">Transmembrane</keyword>
<dbReference type="AlphaFoldDB" id="A0A0X8P5M5"/>
<evidence type="ECO:0000256" key="4">
    <source>
        <dbReference type="SAM" id="Phobius"/>
    </source>
</evidence>
<evidence type="ECO:0000256" key="1">
    <source>
        <dbReference type="ARBA" id="ARBA00006739"/>
    </source>
</evidence>
<dbReference type="SUPFAM" id="SSF53448">
    <property type="entry name" value="Nucleotide-diphospho-sugar transferases"/>
    <property type="match status" value="1"/>
</dbReference>
<dbReference type="Gene3D" id="3.90.550.10">
    <property type="entry name" value="Spore Coat Polysaccharide Biosynthesis Protein SpsA, Chain A"/>
    <property type="match status" value="1"/>
</dbReference>
<feature type="transmembrane region" description="Helical" evidence="4">
    <location>
        <begin position="260"/>
        <end position="281"/>
    </location>
</feature>
<dbReference type="CDD" id="cd04186">
    <property type="entry name" value="GT_2_like_c"/>
    <property type="match status" value="1"/>
</dbReference>
<keyword evidence="4" id="KW-1133">Transmembrane helix</keyword>
<comment type="similarity">
    <text evidence="1">Belongs to the glycosyltransferase 2 family.</text>
</comment>
<evidence type="ECO:0000259" key="5">
    <source>
        <dbReference type="Pfam" id="PF00535"/>
    </source>
</evidence>
<accession>A0A0X8P5M5</accession>
<dbReference type="InterPro" id="IPR029044">
    <property type="entry name" value="Nucleotide-diphossugar_trans"/>
</dbReference>
<keyword evidence="4" id="KW-0472">Membrane</keyword>
<proteinExistence type="inferred from homology"/>
<dbReference type="GO" id="GO:0016757">
    <property type="term" value="F:glycosyltransferase activity"/>
    <property type="evidence" value="ECO:0007669"/>
    <property type="project" value="UniProtKB-KW"/>
</dbReference>
<organism evidence="6 7">
    <name type="scientific">Alcaligenes xylosoxydans xylosoxydans</name>
    <name type="common">Achromobacter xylosoxidans</name>
    <dbReference type="NCBI Taxonomy" id="85698"/>
    <lineage>
        <taxon>Bacteria</taxon>
        <taxon>Pseudomonadati</taxon>
        <taxon>Pseudomonadota</taxon>
        <taxon>Betaproteobacteria</taxon>
        <taxon>Burkholderiales</taxon>
        <taxon>Alcaligenaceae</taxon>
        <taxon>Achromobacter</taxon>
    </lineage>
</organism>
<dbReference type="PANTHER" id="PTHR43179">
    <property type="entry name" value="RHAMNOSYLTRANSFERASE WBBL"/>
    <property type="match status" value="1"/>
</dbReference>
<evidence type="ECO:0000256" key="3">
    <source>
        <dbReference type="ARBA" id="ARBA00022679"/>
    </source>
</evidence>
<dbReference type="Pfam" id="PF00535">
    <property type="entry name" value="Glycos_transf_2"/>
    <property type="match status" value="1"/>
</dbReference>
<gene>
    <name evidence="6" type="ORF">AL504_20125</name>
</gene>
<protein>
    <submittedName>
        <fullName evidence="6">Glycosyltransferase family 2 protein</fullName>
    </submittedName>
</protein>
<feature type="domain" description="Glycosyltransferase 2-like" evidence="5">
    <location>
        <begin position="20"/>
        <end position="188"/>
    </location>
</feature>
<sequence>MTDAHAGAAAGTPQAARCAVVIVAFNCWDLLHPCLDALTAQTLPPTRVVIVDNGTESPEDVARLERHPNLVYVKAPGNLGFAAGNNLGFEHVGDCEWIALLNPDTVPHPEWLARLEQASRDYPQFAFFGSRLLRADNPALLDGNGDCYHISGYAWRSGINQPAAAYSTDNSEIFAPCAAAALYRRDIIIAAGGFDADYFCYMEDVDLGFRLRLAGHRCLGVPGSTVLHAGSAVTGKQSPFYIYHGQRNLVWTFTKNMPGYLLWLFLPLHIMLNLLGVARYARRGELRVVMRAKRDAILGLPGIWRKRRTLQRNRSVTPLQLLRNLKKKPYQD</sequence>
<dbReference type="InterPro" id="IPR001173">
    <property type="entry name" value="Glyco_trans_2-like"/>
</dbReference>